<protein>
    <submittedName>
        <fullName evidence="1">Uncharacterized protein</fullName>
    </submittedName>
</protein>
<dbReference type="Proteomes" id="UP000784294">
    <property type="component" value="Unassembled WGS sequence"/>
</dbReference>
<evidence type="ECO:0000313" key="2">
    <source>
        <dbReference type="Proteomes" id="UP000784294"/>
    </source>
</evidence>
<comment type="caution">
    <text evidence="1">The sequence shown here is derived from an EMBL/GenBank/DDBJ whole genome shotgun (WGS) entry which is preliminary data.</text>
</comment>
<evidence type="ECO:0000313" key="1">
    <source>
        <dbReference type="EMBL" id="VEL36669.1"/>
    </source>
</evidence>
<name>A0A448XHG7_9PLAT</name>
<accession>A0A448XHG7</accession>
<reference evidence="1" key="1">
    <citation type="submission" date="2018-11" db="EMBL/GenBank/DDBJ databases">
        <authorList>
            <consortium name="Pathogen Informatics"/>
        </authorList>
    </citation>
    <scope>NUCLEOTIDE SEQUENCE</scope>
</reference>
<proteinExistence type="predicted"/>
<dbReference type="EMBL" id="CAAALY010252868">
    <property type="protein sequence ID" value="VEL36669.1"/>
    <property type="molecule type" value="Genomic_DNA"/>
</dbReference>
<dbReference type="AlphaFoldDB" id="A0A448XHG7"/>
<sequence>MNSSSGVGALGASSLAPHSAAFPLSPFPGFPSSFESECRYGQIGGQTVNGSYNTTSGLQCYLRDSNCLAGTFSALRPDLIFLSQTSVLAELISTSREIRTQGSSGHSASRLLAGAEEPAFSWSPSLPQSGGETGAESVQPVIQACQKFGNTGHSVRLPSPLAFYTHQANLLNTLGRLQRDVATVPRPENQFVNLVCNVNPIKMTKNGQSLLSRR</sequence>
<gene>
    <name evidence="1" type="ORF">PXEA_LOCUS30109</name>
</gene>
<keyword evidence="2" id="KW-1185">Reference proteome</keyword>
<organism evidence="1 2">
    <name type="scientific">Protopolystoma xenopodis</name>
    <dbReference type="NCBI Taxonomy" id="117903"/>
    <lineage>
        <taxon>Eukaryota</taxon>
        <taxon>Metazoa</taxon>
        <taxon>Spiralia</taxon>
        <taxon>Lophotrochozoa</taxon>
        <taxon>Platyhelminthes</taxon>
        <taxon>Monogenea</taxon>
        <taxon>Polyopisthocotylea</taxon>
        <taxon>Polystomatidea</taxon>
        <taxon>Polystomatidae</taxon>
        <taxon>Protopolystoma</taxon>
    </lineage>
</organism>